<dbReference type="Gene3D" id="3.40.50.1390">
    <property type="entry name" value="Resolvase, N-terminal catalytic domain"/>
    <property type="match status" value="1"/>
</dbReference>
<organism evidence="5 6">
    <name type="scientific">Photobacterium pectinilyticum</name>
    <dbReference type="NCBI Taxonomy" id="2906793"/>
    <lineage>
        <taxon>Bacteria</taxon>
        <taxon>Pseudomonadati</taxon>
        <taxon>Pseudomonadota</taxon>
        <taxon>Gammaproteobacteria</taxon>
        <taxon>Vibrionales</taxon>
        <taxon>Vibrionaceae</taxon>
        <taxon>Photobacterium</taxon>
    </lineage>
</organism>
<evidence type="ECO:0000313" key="6">
    <source>
        <dbReference type="Proteomes" id="UP001524460"/>
    </source>
</evidence>
<evidence type="ECO:0000259" key="4">
    <source>
        <dbReference type="SMART" id="SM00857"/>
    </source>
</evidence>
<evidence type="ECO:0000256" key="1">
    <source>
        <dbReference type="ARBA" id="ARBA00023125"/>
    </source>
</evidence>
<proteinExistence type="predicted"/>
<dbReference type="SUPFAM" id="SSF53041">
    <property type="entry name" value="Resolvase-like"/>
    <property type="match status" value="1"/>
</dbReference>
<evidence type="ECO:0000256" key="3">
    <source>
        <dbReference type="SAM" id="Coils"/>
    </source>
</evidence>
<dbReference type="SMART" id="SM00857">
    <property type="entry name" value="Resolvase"/>
    <property type="match status" value="1"/>
</dbReference>
<dbReference type="Pfam" id="PF00239">
    <property type="entry name" value="Resolvase"/>
    <property type="match status" value="1"/>
</dbReference>
<feature type="domain" description="Resolvase/invertase-type recombinase catalytic" evidence="4">
    <location>
        <begin position="4"/>
        <end position="167"/>
    </location>
</feature>
<comment type="caution">
    <text evidence="5">The sequence shown here is derived from an EMBL/GenBank/DDBJ whole genome shotgun (WGS) entry which is preliminary data.</text>
</comment>
<dbReference type="Proteomes" id="UP001524460">
    <property type="component" value="Unassembled WGS sequence"/>
</dbReference>
<dbReference type="RefSeq" id="WP_255040039.1">
    <property type="nucleotide sequence ID" value="NZ_JANEYT010000001.1"/>
</dbReference>
<keyword evidence="3" id="KW-0175">Coiled coil</keyword>
<accession>A0ABT1MVB0</accession>
<dbReference type="CDD" id="cd00338">
    <property type="entry name" value="Ser_Recombinase"/>
    <property type="match status" value="1"/>
</dbReference>
<dbReference type="InterPro" id="IPR036162">
    <property type="entry name" value="Resolvase-like_N_sf"/>
</dbReference>
<dbReference type="Gene3D" id="3.90.1750.20">
    <property type="entry name" value="Putative Large Serine Recombinase, Chain B, Domain 2"/>
    <property type="match status" value="1"/>
</dbReference>
<dbReference type="PANTHER" id="PTHR30461">
    <property type="entry name" value="DNA-INVERTASE FROM LAMBDOID PROPHAGE"/>
    <property type="match status" value="1"/>
</dbReference>
<dbReference type="PANTHER" id="PTHR30461:SF2">
    <property type="entry name" value="SERINE RECOMBINASE PINE-RELATED"/>
    <property type="match status" value="1"/>
</dbReference>
<dbReference type="InterPro" id="IPR006119">
    <property type="entry name" value="Resolv_N"/>
</dbReference>
<protein>
    <submittedName>
        <fullName evidence="5">Recombinase family protein</fullName>
    </submittedName>
</protein>
<dbReference type="EMBL" id="JANEYT010000001">
    <property type="protein sequence ID" value="MCQ1056451.1"/>
    <property type="molecule type" value="Genomic_DNA"/>
</dbReference>
<dbReference type="Pfam" id="PF07508">
    <property type="entry name" value="Recombinase"/>
    <property type="match status" value="1"/>
</dbReference>
<keyword evidence="2" id="KW-0233">DNA recombination</keyword>
<dbReference type="InterPro" id="IPR011109">
    <property type="entry name" value="DNA_bind_recombinase_dom"/>
</dbReference>
<evidence type="ECO:0000256" key="2">
    <source>
        <dbReference type="ARBA" id="ARBA00023172"/>
    </source>
</evidence>
<keyword evidence="6" id="KW-1185">Reference proteome</keyword>
<dbReference type="InterPro" id="IPR038109">
    <property type="entry name" value="DNA_bind_recomb_sf"/>
</dbReference>
<reference evidence="5 6" key="1">
    <citation type="submission" date="2022-07" db="EMBL/GenBank/DDBJ databases">
        <title>Photobacterium pectinilyticum sp. nov., a marine bacterium isolated from surface seawater of Qingdao offshore.</title>
        <authorList>
            <person name="Wang X."/>
        </authorList>
    </citation>
    <scope>NUCLEOTIDE SEQUENCE [LARGE SCALE GENOMIC DNA]</scope>
    <source>
        <strain evidence="5 6">ZSDE20</strain>
    </source>
</reference>
<dbReference type="InterPro" id="IPR050639">
    <property type="entry name" value="SSR_resolvase"/>
</dbReference>
<feature type="coiled-coil region" evidence="3">
    <location>
        <begin position="409"/>
        <end position="436"/>
    </location>
</feature>
<name>A0ABT1MVB0_9GAMM</name>
<sequence>MPKIYSYSRISSAKQKKGTGLAQQKEAIKLEELSQKYDLPISSESFVDDGKSAYHGEHLDGALGRFIDGVKTGQVKPGSILALFSLDRLSRQNIVAAQSLFLKLIESGIRVYSAIDDKLYGEGNSDFTDILLSMVYLERAHNESLHKSNRTKGNALKLIAEHQKGGRSENGLAYAIQSVGTHVWWCSVDPVTREVKEHEVYFDIAKHVCKMIFDGYGTGRILDYLNANFQPPTTRKSKKNEGWTYASITKIHQNRSLMGERTITIDGQEHTLANYYPSVLSEMEYFRLVDARQSRKRPRGSDKHVNFITGIGVAKCALCGAPIGSYRNRHGNITYNCLGKTHRKTNCKGWTCAGAHLEREILKHSRLRMSKFRVNKPKDDEIHTFSKQIADTESRIERLVELASLNGDIAQISLKLNECKAVKKELEDKLVLAQINVAKVDGDLSERWKKVADDALDTSNYEARLEVRELMQRAVNEIKVWPVSAKGHKRSFVAKLVFNDGFEPYSVSFESSNKRYDPYQEEKLTKGKVYNG</sequence>
<keyword evidence="1" id="KW-0238">DNA-binding</keyword>
<evidence type="ECO:0000313" key="5">
    <source>
        <dbReference type="EMBL" id="MCQ1056451.1"/>
    </source>
</evidence>
<gene>
    <name evidence="5" type="ORF">NHN17_00020</name>
</gene>